<reference evidence="5" key="1">
    <citation type="submission" date="2021-12" db="EMBL/GenBank/DDBJ databases">
        <authorList>
            <person name="King R."/>
        </authorList>
    </citation>
    <scope>NUCLEOTIDE SEQUENCE</scope>
</reference>
<evidence type="ECO:0000256" key="1">
    <source>
        <dbReference type="ARBA" id="ARBA00008966"/>
    </source>
</evidence>
<feature type="domain" description="Apoptosis-antagonizing transcription factor C-terminal" evidence="3">
    <location>
        <begin position="408"/>
        <end position="490"/>
    </location>
</feature>
<evidence type="ECO:0000313" key="5">
    <source>
        <dbReference type="EMBL" id="CAH0385156.1"/>
    </source>
</evidence>
<evidence type="ECO:0008006" key="7">
    <source>
        <dbReference type="Google" id="ProtNLM"/>
    </source>
</evidence>
<feature type="compositionally biased region" description="Acidic residues" evidence="2">
    <location>
        <begin position="107"/>
        <end position="116"/>
    </location>
</feature>
<evidence type="ECO:0000259" key="4">
    <source>
        <dbReference type="Pfam" id="PF13339"/>
    </source>
</evidence>
<evidence type="ECO:0000313" key="6">
    <source>
        <dbReference type="Proteomes" id="UP001152759"/>
    </source>
</evidence>
<sequence>MKRNIILKELIGAPDKENDEDFDDNIFKGDDAYKDVNTELLDEDHDDYGDIGRGNLRTSAPLDEDLNEAYQGKAVSRQRAFKNYVNSIDADDEEIESGSEGGSGDTSGDEDEDTEDWNIGGKSSASRVVAWADEDDDEDEDDIDEDGGGEQGDDEEMDEKGMSDASSIEDDLGSDNERKSVDKDFVVYSKGVKKETDEKKKGGAILKQQELWETLLENRIVLQKCLLAANKLPVHEEFPDFQAACGNEFKDKMNNCCDKLCQVLEKLLKFQNKLIDACPDYKRKRKNHLGPNEESGDQTPFKKQKLKVYENSLSDVHEDFKDYRDTEIQKWNDRTKISSGKFATSNFSAFDQPTLKQIEQILSDKPRLIRRTQTKRTKYRICSLQSRDQEEEDEEGINPEIFDDSDFYHKLLRDLIERKSGEVTDPTRLGNQWIQLQKLSSRMKKKVDTRASKGRKLRFVVHPKLVNFMSPIESEGINEEATKELYSSLFGKFKV</sequence>
<protein>
    <recommendedName>
        <fullName evidence="7">Protein AATF</fullName>
    </recommendedName>
</protein>
<dbReference type="Pfam" id="PF08164">
    <property type="entry name" value="TRAUB"/>
    <property type="match status" value="1"/>
</dbReference>
<dbReference type="InterPro" id="IPR039223">
    <property type="entry name" value="AATF/Bfr2"/>
</dbReference>
<feature type="compositionally biased region" description="Acidic residues" evidence="2">
    <location>
        <begin position="132"/>
        <end position="158"/>
    </location>
</feature>
<comment type="similarity">
    <text evidence="1">Belongs to the AATF family.</text>
</comment>
<name>A0A9P0F1N6_BEMTA</name>
<proteinExistence type="inferred from homology"/>
<evidence type="ECO:0000259" key="3">
    <source>
        <dbReference type="Pfam" id="PF08164"/>
    </source>
</evidence>
<feature type="domain" description="AATF leucine zipper-containing" evidence="4">
    <location>
        <begin position="199"/>
        <end position="334"/>
    </location>
</feature>
<dbReference type="Pfam" id="PF13339">
    <property type="entry name" value="AATF-Che1"/>
    <property type="match status" value="1"/>
</dbReference>
<organism evidence="5 6">
    <name type="scientific">Bemisia tabaci</name>
    <name type="common">Sweetpotato whitefly</name>
    <name type="synonym">Aleurodes tabaci</name>
    <dbReference type="NCBI Taxonomy" id="7038"/>
    <lineage>
        <taxon>Eukaryota</taxon>
        <taxon>Metazoa</taxon>
        <taxon>Ecdysozoa</taxon>
        <taxon>Arthropoda</taxon>
        <taxon>Hexapoda</taxon>
        <taxon>Insecta</taxon>
        <taxon>Pterygota</taxon>
        <taxon>Neoptera</taxon>
        <taxon>Paraneoptera</taxon>
        <taxon>Hemiptera</taxon>
        <taxon>Sternorrhyncha</taxon>
        <taxon>Aleyrodoidea</taxon>
        <taxon>Aleyrodidae</taxon>
        <taxon>Aleyrodinae</taxon>
        <taxon>Bemisia</taxon>
    </lineage>
</organism>
<dbReference type="GO" id="GO:0006357">
    <property type="term" value="P:regulation of transcription by RNA polymerase II"/>
    <property type="evidence" value="ECO:0007669"/>
    <property type="project" value="TreeGrafter"/>
</dbReference>
<evidence type="ECO:0000256" key="2">
    <source>
        <dbReference type="SAM" id="MobiDB-lite"/>
    </source>
</evidence>
<dbReference type="Proteomes" id="UP001152759">
    <property type="component" value="Chromosome 2"/>
</dbReference>
<gene>
    <name evidence="5" type="ORF">BEMITA_LOCUS4411</name>
</gene>
<keyword evidence="6" id="KW-1185">Reference proteome</keyword>
<dbReference type="InterPro" id="IPR012617">
    <property type="entry name" value="AATF_C"/>
</dbReference>
<feature type="region of interest" description="Disordered" evidence="2">
    <location>
        <begin position="85"/>
        <end position="177"/>
    </location>
</feature>
<dbReference type="InterPro" id="IPR025160">
    <property type="entry name" value="AATF"/>
</dbReference>
<accession>A0A9P0F1N6</accession>
<dbReference type="EMBL" id="OU963863">
    <property type="protein sequence ID" value="CAH0385156.1"/>
    <property type="molecule type" value="Genomic_DNA"/>
</dbReference>
<dbReference type="AlphaFoldDB" id="A0A9P0F1N6"/>
<dbReference type="PANTHER" id="PTHR15565:SF0">
    <property type="entry name" value="PROTEIN AATF"/>
    <property type="match status" value="1"/>
</dbReference>
<dbReference type="KEGG" id="btab:109031056"/>
<dbReference type="GO" id="GO:0005730">
    <property type="term" value="C:nucleolus"/>
    <property type="evidence" value="ECO:0007669"/>
    <property type="project" value="TreeGrafter"/>
</dbReference>
<feature type="region of interest" description="Disordered" evidence="2">
    <location>
        <begin position="43"/>
        <end position="64"/>
    </location>
</feature>
<dbReference type="PANTHER" id="PTHR15565">
    <property type="entry name" value="AATF PROTEIN APOPTOSIS ANTAGONIZING TRANSCRIPTION FACTOR"/>
    <property type="match status" value="1"/>
</dbReference>